<feature type="region of interest" description="Disordered" evidence="1">
    <location>
        <begin position="253"/>
        <end position="275"/>
    </location>
</feature>
<accession>A0A848F9P9</accession>
<dbReference type="InterPro" id="IPR027417">
    <property type="entry name" value="P-loop_NTPase"/>
</dbReference>
<dbReference type="AlphaFoldDB" id="A0A848F9P9"/>
<dbReference type="Gene3D" id="3.40.50.300">
    <property type="entry name" value="P-loop containing nucleotide triphosphate hydrolases"/>
    <property type="match status" value="1"/>
</dbReference>
<dbReference type="PIRSF" id="PIRSF037290">
    <property type="entry name" value="UCP037290"/>
    <property type="match status" value="1"/>
</dbReference>
<sequence>MPTAPPSRVCDSLASLPPAVAAGLWRGSEMGQTGTAWATGFEALDRELPGGGWPGGALTELLQPQPAVLEWRLLGPALAALLGRGRRLVLVNPPRPPHAPGLLQAGLDARQLVWVQAEAPAQQLWCTEQLLRSTEAVVLAWLPQARPEQLRRLQLCAQGGGDVPSFICRPATARHEPSAAPLRLLVAPATPWTLRVNILKRRGPAHEGDIELHSLPGRLEAVLPARAYRLQPAVPGASRLPLPRVAAARPAAADELATSERSDALGRRLHARAAH</sequence>
<keyword evidence="3" id="KW-1185">Reference proteome</keyword>
<comment type="caution">
    <text evidence="2">The sequence shown here is derived from an EMBL/GenBank/DDBJ whole genome shotgun (WGS) entry which is preliminary data.</text>
</comment>
<dbReference type="RefSeq" id="WP_169161785.1">
    <property type="nucleotide sequence ID" value="NZ_JABBFW010000013.1"/>
</dbReference>
<dbReference type="Proteomes" id="UP000574067">
    <property type="component" value="Unassembled WGS sequence"/>
</dbReference>
<dbReference type="EMBL" id="JABBFW010000013">
    <property type="protein sequence ID" value="NML16887.1"/>
    <property type="molecule type" value="Genomic_DNA"/>
</dbReference>
<evidence type="ECO:0000256" key="1">
    <source>
        <dbReference type="SAM" id="MobiDB-lite"/>
    </source>
</evidence>
<protein>
    <submittedName>
        <fullName evidence="2">Translesion DNA synthesis-associated protein ImuA</fullName>
    </submittedName>
</protein>
<dbReference type="NCBIfam" id="NF033429">
    <property type="entry name" value="ImuA_translesion"/>
    <property type="match status" value="1"/>
</dbReference>
<reference evidence="2 3" key="1">
    <citation type="submission" date="2020-04" db="EMBL/GenBank/DDBJ databases">
        <title>Azohydromonas sp. isolated from soil.</title>
        <authorList>
            <person name="Dahal R.H."/>
        </authorList>
    </citation>
    <scope>NUCLEOTIDE SEQUENCE [LARGE SCALE GENOMIC DNA]</scope>
    <source>
        <strain evidence="2 3">G-1-1-14</strain>
    </source>
</reference>
<dbReference type="SUPFAM" id="SSF52540">
    <property type="entry name" value="P-loop containing nucleoside triphosphate hydrolases"/>
    <property type="match status" value="1"/>
</dbReference>
<evidence type="ECO:0000313" key="3">
    <source>
        <dbReference type="Proteomes" id="UP000574067"/>
    </source>
</evidence>
<name>A0A848F9P9_9BURK</name>
<dbReference type="InterPro" id="IPR017166">
    <property type="entry name" value="UCP037290"/>
</dbReference>
<gene>
    <name evidence="2" type="primary">imuA</name>
    <name evidence="2" type="ORF">HHL10_18050</name>
</gene>
<organism evidence="2 3">
    <name type="scientific">Azohydromonas caseinilytica</name>
    <dbReference type="NCBI Taxonomy" id="2728836"/>
    <lineage>
        <taxon>Bacteria</taxon>
        <taxon>Pseudomonadati</taxon>
        <taxon>Pseudomonadota</taxon>
        <taxon>Betaproteobacteria</taxon>
        <taxon>Burkholderiales</taxon>
        <taxon>Sphaerotilaceae</taxon>
        <taxon>Azohydromonas</taxon>
    </lineage>
</organism>
<dbReference type="InterPro" id="IPR047610">
    <property type="entry name" value="ImuA_translesion"/>
</dbReference>
<proteinExistence type="predicted"/>
<evidence type="ECO:0000313" key="2">
    <source>
        <dbReference type="EMBL" id="NML16887.1"/>
    </source>
</evidence>